<evidence type="ECO:0000313" key="1">
    <source>
        <dbReference type="EMBL" id="HHQ51250.1"/>
    </source>
</evidence>
<organism evidence="1">
    <name type="scientific">Ignisphaera aggregans</name>
    <dbReference type="NCBI Taxonomy" id="334771"/>
    <lineage>
        <taxon>Archaea</taxon>
        <taxon>Thermoproteota</taxon>
        <taxon>Thermoprotei</taxon>
        <taxon>Desulfurococcales</taxon>
        <taxon>Desulfurococcaceae</taxon>
        <taxon>Ignisphaera</taxon>
    </lineage>
</organism>
<protein>
    <recommendedName>
        <fullName evidence="2">EVE domain-containing protein</fullName>
    </recommendedName>
</protein>
<dbReference type="AlphaFoldDB" id="A0A7J3Z8W7"/>
<sequence>MVKHAILLADREWCEAASSGRVKVYDFVKPRKRGIHALGKGSVCVVIAKAKPGQPQVVYGEFTVTDVREVDVDEYNRLAMQGLIHNPQPLKPGEKRWVIFFDEFREYSTKPRKDELTDVKTSTSKEPVSKWVILGLSYIDDQALEAIRRKARGFVRREEQQLEQPLTTRIDELEERVSRLEKLLGIPELAFPITHECVELMLLSIGRQLGFKTYTADSTKTCGSTRLSDLADMRRDDLGKYVGPKLLDPLSRIDVVWHREGVGFYLFEVVISGDMRDALLRLSSVGELNAKMFIVSNEDKKNEYESSIRLPAFSTIRNKCTFISVGELARMFILTNLWKQVIEPLQLPYIGR</sequence>
<comment type="caution">
    <text evidence="1">The sequence shown here is derived from an EMBL/GenBank/DDBJ whole genome shotgun (WGS) entry which is preliminary data.</text>
</comment>
<dbReference type="EMBL" id="DRYQ01000117">
    <property type="protein sequence ID" value="HHQ51250.1"/>
    <property type="molecule type" value="Genomic_DNA"/>
</dbReference>
<reference evidence="1" key="1">
    <citation type="journal article" date="2020" name="mSystems">
        <title>Genome- and Community-Level Interaction Insights into Carbon Utilization and Element Cycling Functions of Hydrothermarchaeota in Hydrothermal Sediment.</title>
        <authorList>
            <person name="Zhou Z."/>
            <person name="Liu Y."/>
            <person name="Xu W."/>
            <person name="Pan J."/>
            <person name="Luo Z.H."/>
            <person name="Li M."/>
        </authorList>
    </citation>
    <scope>NUCLEOTIDE SEQUENCE [LARGE SCALE GENOMIC DNA]</scope>
    <source>
        <strain evidence="1">SpSt-1105</strain>
    </source>
</reference>
<evidence type="ECO:0008006" key="2">
    <source>
        <dbReference type="Google" id="ProtNLM"/>
    </source>
</evidence>
<gene>
    <name evidence="1" type="ORF">ENM66_07885</name>
</gene>
<accession>A0A7J3Z8W7</accession>
<proteinExistence type="predicted"/>
<name>A0A7J3Z8W7_9CREN</name>